<protein>
    <submittedName>
        <fullName evidence="1">Uncharacterized protein</fullName>
    </submittedName>
</protein>
<accession>A0A8S0R5X1</accession>
<evidence type="ECO:0000313" key="1">
    <source>
        <dbReference type="EMBL" id="CAA2974359.1"/>
    </source>
</evidence>
<dbReference type="AlphaFoldDB" id="A0A8S0R5X1"/>
<evidence type="ECO:0000313" key="2">
    <source>
        <dbReference type="Proteomes" id="UP000594638"/>
    </source>
</evidence>
<name>A0A8S0R5X1_OLEEU</name>
<gene>
    <name evidence="1" type="ORF">OLEA9_A058997</name>
</gene>
<comment type="caution">
    <text evidence="1">The sequence shown here is derived from an EMBL/GenBank/DDBJ whole genome shotgun (WGS) entry which is preliminary data.</text>
</comment>
<organism evidence="1 2">
    <name type="scientific">Olea europaea subsp. europaea</name>
    <dbReference type="NCBI Taxonomy" id="158383"/>
    <lineage>
        <taxon>Eukaryota</taxon>
        <taxon>Viridiplantae</taxon>
        <taxon>Streptophyta</taxon>
        <taxon>Embryophyta</taxon>
        <taxon>Tracheophyta</taxon>
        <taxon>Spermatophyta</taxon>
        <taxon>Magnoliopsida</taxon>
        <taxon>eudicotyledons</taxon>
        <taxon>Gunneridae</taxon>
        <taxon>Pentapetalae</taxon>
        <taxon>asterids</taxon>
        <taxon>lamiids</taxon>
        <taxon>Lamiales</taxon>
        <taxon>Oleaceae</taxon>
        <taxon>Oleeae</taxon>
        <taxon>Olea</taxon>
    </lineage>
</organism>
<dbReference type="EMBL" id="CACTIH010002167">
    <property type="protein sequence ID" value="CAA2974359.1"/>
    <property type="molecule type" value="Genomic_DNA"/>
</dbReference>
<sequence length="73" mass="7371">MICFIGLRSSSEWLLSTKVSNVNSSSGDNGWIGGDGEITRGNGDSFGGSGCDFTSGDKNIESCGKLTGGGGCE</sequence>
<keyword evidence="2" id="KW-1185">Reference proteome</keyword>
<proteinExistence type="predicted"/>
<reference evidence="1 2" key="1">
    <citation type="submission" date="2019-12" db="EMBL/GenBank/DDBJ databases">
        <authorList>
            <person name="Alioto T."/>
            <person name="Alioto T."/>
            <person name="Gomez Garrido J."/>
        </authorList>
    </citation>
    <scope>NUCLEOTIDE SEQUENCE [LARGE SCALE GENOMIC DNA]</scope>
</reference>
<dbReference type="Proteomes" id="UP000594638">
    <property type="component" value="Unassembled WGS sequence"/>
</dbReference>
<dbReference type="Gramene" id="OE9A058997T1">
    <property type="protein sequence ID" value="OE9A058997C1"/>
    <property type="gene ID" value="OE9A058997"/>
</dbReference>